<reference evidence="3 4" key="1">
    <citation type="submission" date="2012-08" db="EMBL/GenBank/DDBJ databases">
        <title>Oryza genome evolution.</title>
        <authorList>
            <person name="Wing R.A."/>
        </authorList>
    </citation>
    <scope>NUCLEOTIDE SEQUENCE</scope>
</reference>
<dbReference type="AlphaFoldDB" id="A0A0D9XCV0"/>
<dbReference type="Gramene" id="LPERR09G04790.1">
    <property type="protein sequence ID" value="LPERR09G04790.1"/>
    <property type="gene ID" value="LPERR09G04790"/>
</dbReference>
<feature type="region of interest" description="Disordered" evidence="1">
    <location>
        <begin position="102"/>
        <end position="143"/>
    </location>
</feature>
<reference evidence="4" key="2">
    <citation type="submission" date="2013-12" db="EMBL/GenBank/DDBJ databases">
        <authorList>
            <person name="Yu Y."/>
            <person name="Lee S."/>
            <person name="de Baynast K."/>
            <person name="Wissotski M."/>
            <person name="Liu L."/>
            <person name="Talag J."/>
            <person name="Goicoechea J."/>
            <person name="Angelova A."/>
            <person name="Jetty R."/>
            <person name="Kudrna D."/>
            <person name="Golser W."/>
            <person name="Rivera L."/>
            <person name="Zhang J."/>
            <person name="Wing R."/>
        </authorList>
    </citation>
    <scope>NUCLEOTIDE SEQUENCE</scope>
</reference>
<proteinExistence type="predicted"/>
<reference evidence="3" key="3">
    <citation type="submission" date="2015-04" db="UniProtKB">
        <authorList>
            <consortium name="EnsemblPlants"/>
        </authorList>
    </citation>
    <scope>IDENTIFICATION</scope>
</reference>
<protein>
    <submittedName>
        <fullName evidence="3">Uncharacterized protein</fullName>
    </submittedName>
</protein>
<feature type="chain" id="PRO_5002349739" evidence="2">
    <location>
        <begin position="24"/>
        <end position="221"/>
    </location>
</feature>
<keyword evidence="4" id="KW-1185">Reference proteome</keyword>
<evidence type="ECO:0000313" key="4">
    <source>
        <dbReference type="Proteomes" id="UP000032180"/>
    </source>
</evidence>
<feature type="compositionally biased region" description="Basic and acidic residues" evidence="1">
    <location>
        <begin position="195"/>
        <end position="207"/>
    </location>
</feature>
<evidence type="ECO:0000313" key="3">
    <source>
        <dbReference type="EnsemblPlants" id="LPERR09G04790.1"/>
    </source>
</evidence>
<dbReference type="HOGENOM" id="CLU_1252250_0_0_1"/>
<keyword evidence="2" id="KW-0732">Signal</keyword>
<dbReference type="EnsemblPlants" id="LPERR09G04790.1">
    <property type="protein sequence ID" value="LPERR09G04790.1"/>
    <property type="gene ID" value="LPERR09G04790"/>
</dbReference>
<organism evidence="3 4">
    <name type="scientific">Leersia perrieri</name>
    <dbReference type="NCBI Taxonomy" id="77586"/>
    <lineage>
        <taxon>Eukaryota</taxon>
        <taxon>Viridiplantae</taxon>
        <taxon>Streptophyta</taxon>
        <taxon>Embryophyta</taxon>
        <taxon>Tracheophyta</taxon>
        <taxon>Spermatophyta</taxon>
        <taxon>Magnoliopsida</taxon>
        <taxon>Liliopsida</taxon>
        <taxon>Poales</taxon>
        <taxon>Poaceae</taxon>
        <taxon>BOP clade</taxon>
        <taxon>Oryzoideae</taxon>
        <taxon>Oryzeae</taxon>
        <taxon>Oryzinae</taxon>
        <taxon>Leersia</taxon>
    </lineage>
</organism>
<accession>A0A0D9XCV0</accession>
<sequence length="221" mass="24330">MAGGWWKTLAMLLLLFSDQSAASFPPPIFSHSRRQLAAATTTACSYAWACGAGLRRCSPRWPPPLRLTAPAFSPIASRRAYLRLRCRRPWERRICRRRRLPGLGRPDQAASAPGQPDLAAAAAVAAPGGSTAATARRWQREEAAVRRRRLPPAALTGPWRSDRAAAAPWRLGAGLLRRRLGTLASPLSLLQPPPREGERERESKHIGREGVDIAFEMRLAH</sequence>
<feature type="signal peptide" evidence="2">
    <location>
        <begin position="1"/>
        <end position="23"/>
    </location>
</feature>
<name>A0A0D9XCV0_9ORYZ</name>
<feature type="region of interest" description="Disordered" evidence="1">
    <location>
        <begin position="186"/>
        <end position="207"/>
    </location>
</feature>
<evidence type="ECO:0000256" key="1">
    <source>
        <dbReference type="SAM" id="MobiDB-lite"/>
    </source>
</evidence>
<feature type="compositionally biased region" description="Low complexity" evidence="1">
    <location>
        <begin position="102"/>
        <end position="136"/>
    </location>
</feature>
<dbReference type="Proteomes" id="UP000032180">
    <property type="component" value="Chromosome 9"/>
</dbReference>
<evidence type="ECO:0000256" key="2">
    <source>
        <dbReference type="SAM" id="SignalP"/>
    </source>
</evidence>